<dbReference type="EMBL" id="FP929003">
    <property type="protein sequence ID" value="CBK40584.1"/>
    <property type="molecule type" value="Genomic_DNA"/>
</dbReference>
<dbReference type="SUPFAM" id="SSF49452">
    <property type="entry name" value="Starch-binding domain-like"/>
    <property type="match status" value="1"/>
</dbReference>
<dbReference type="SUPFAM" id="SSF49503">
    <property type="entry name" value="Cupredoxins"/>
    <property type="match status" value="1"/>
</dbReference>
<feature type="signal peptide" evidence="1">
    <location>
        <begin position="1"/>
        <end position="21"/>
    </location>
</feature>
<evidence type="ECO:0000256" key="1">
    <source>
        <dbReference type="SAM" id="SignalP"/>
    </source>
</evidence>
<evidence type="ECO:0000313" key="2">
    <source>
        <dbReference type="EMBL" id="CBK40584.1"/>
    </source>
</evidence>
<protein>
    <recommendedName>
        <fullName evidence="4">Rhamnogalacturonan lyase domain-containing protein</fullName>
    </recommendedName>
</protein>
<name>D8PBH5_9BACT</name>
<dbReference type="eggNOG" id="COG3794">
    <property type="taxonomic scope" value="Bacteria"/>
</dbReference>
<gene>
    <name evidence="2" type="ORF">NIDE0817</name>
</gene>
<organism evidence="2 3">
    <name type="scientific">Nitrospira defluvii</name>
    <dbReference type="NCBI Taxonomy" id="330214"/>
    <lineage>
        <taxon>Bacteria</taxon>
        <taxon>Pseudomonadati</taxon>
        <taxon>Nitrospirota</taxon>
        <taxon>Nitrospiria</taxon>
        <taxon>Nitrospirales</taxon>
        <taxon>Nitrospiraceae</taxon>
        <taxon>Nitrospira</taxon>
    </lineage>
</organism>
<dbReference type="Gene3D" id="2.60.40.420">
    <property type="entry name" value="Cupredoxins - blue copper proteins"/>
    <property type="match status" value="1"/>
</dbReference>
<dbReference type="KEGG" id="nde:NIDE0817"/>
<reference evidence="2 3" key="1">
    <citation type="journal article" date="2010" name="Proc. Natl. Acad. Sci. U.S.A.">
        <title>A Nitrospira metagenome illuminates the physiology and evolution of globally important nitrite-oxidizing bacteria.</title>
        <authorList>
            <person name="Lucker S."/>
            <person name="Wagner M."/>
            <person name="Maixner F."/>
            <person name="Pelletier E."/>
            <person name="Koch H."/>
            <person name="Vacherie B."/>
            <person name="Rattei T."/>
            <person name="Sinninghe Damste J."/>
            <person name="Spieck E."/>
            <person name="Le Paslier D."/>
            <person name="Daims H."/>
        </authorList>
    </citation>
    <scope>NUCLEOTIDE SEQUENCE [LARGE SCALE GENOMIC DNA]</scope>
</reference>
<dbReference type="STRING" id="330214.NIDE0817"/>
<dbReference type="OrthoDB" id="9772097at2"/>
<accession>D8PBH5</accession>
<evidence type="ECO:0000313" key="3">
    <source>
        <dbReference type="Proteomes" id="UP000001660"/>
    </source>
</evidence>
<proteinExistence type="predicted"/>
<dbReference type="HOGENOM" id="CLU_077411_1_0_0"/>
<feature type="chain" id="PRO_5003119940" description="Rhamnogalacturonan lyase domain-containing protein" evidence="1">
    <location>
        <begin position="22"/>
        <end position="239"/>
    </location>
</feature>
<dbReference type="InterPro" id="IPR013784">
    <property type="entry name" value="Carb-bd-like_fold"/>
</dbReference>
<dbReference type="Proteomes" id="UP000001660">
    <property type="component" value="Chromosome"/>
</dbReference>
<keyword evidence="3" id="KW-1185">Reference proteome</keyword>
<dbReference type="AlphaFoldDB" id="D8PBH5"/>
<dbReference type="GO" id="GO:0030246">
    <property type="term" value="F:carbohydrate binding"/>
    <property type="evidence" value="ECO:0007669"/>
    <property type="project" value="InterPro"/>
</dbReference>
<evidence type="ECO:0008006" key="4">
    <source>
        <dbReference type="Google" id="ProtNLM"/>
    </source>
</evidence>
<keyword evidence="1" id="KW-0732">Signal</keyword>
<dbReference type="InterPro" id="IPR008972">
    <property type="entry name" value="Cupredoxin"/>
</dbReference>
<sequence>MKPILLTVTLCVMLGPSALLRAESPMSTLVGRITYPGPIESGQVVAVTRDSSFCGTTTAIHTVTVNAKTRGLQGAVVSIDDNTVPAADFPRRPLVLTNTRCAFSPRIVAGEVGQQLEIRNDDPVMHNTHISMGPRTFVNVAMIPASRPVEKPLKQPGIYLVQCDAHKFMRATMVAFTHPFFSVTDDTGAFQIAQLTPGEHLVTVWHDTLGTFQQRVTIPARGEVTITIEYPAHVDANKK</sequence>